<gene>
    <name evidence="1" type="ORF">H839_11754</name>
</gene>
<dbReference type="EMBL" id="AOTZ01000006">
    <property type="protein sequence ID" value="EZP75946.1"/>
    <property type="molecule type" value="Genomic_DNA"/>
</dbReference>
<name>A0ABC9VC99_9BACL</name>
<organism evidence="1 2">
    <name type="scientific">Parageobacillus genomosp. 1</name>
    <dbReference type="NCBI Taxonomy" id="1295642"/>
    <lineage>
        <taxon>Bacteria</taxon>
        <taxon>Bacillati</taxon>
        <taxon>Bacillota</taxon>
        <taxon>Bacilli</taxon>
        <taxon>Bacillales</taxon>
        <taxon>Anoxybacillaceae</taxon>
        <taxon>Parageobacillus</taxon>
    </lineage>
</organism>
<dbReference type="AlphaFoldDB" id="A0ABC9VC99"/>
<reference evidence="1 2" key="1">
    <citation type="journal article" date="2014" name="Appl. Microbiol. Biotechnol.">
        <title>Transformable facultative thermophile Geobacillus stearothermophilus NUB3621 as a host strain for metabolic engineering.</title>
        <authorList>
            <person name="Blanchard K."/>
            <person name="Robic S."/>
            <person name="Matsumura I."/>
        </authorList>
    </citation>
    <scope>NUCLEOTIDE SEQUENCE [LARGE SCALE GENOMIC DNA]</scope>
    <source>
        <strain evidence="1 2">NUB3621</strain>
    </source>
</reference>
<sequence>MFKGKKNQYIIRKKTHINIKKMEMVINSRKSLTILFFFLCINSKKVYTMTWKATISNIIVSL</sequence>
<proteinExistence type="predicted"/>
<evidence type="ECO:0000313" key="2">
    <source>
        <dbReference type="Proteomes" id="UP000023566"/>
    </source>
</evidence>
<comment type="caution">
    <text evidence="1">The sequence shown here is derived from an EMBL/GenBank/DDBJ whole genome shotgun (WGS) entry which is preliminary data.</text>
</comment>
<protein>
    <submittedName>
        <fullName evidence="1">Uncharacterized protein</fullName>
    </submittedName>
</protein>
<keyword evidence="2" id="KW-1185">Reference proteome</keyword>
<evidence type="ECO:0000313" key="1">
    <source>
        <dbReference type="EMBL" id="EZP75946.1"/>
    </source>
</evidence>
<accession>A0ABC9VC99</accession>
<dbReference type="Proteomes" id="UP000023566">
    <property type="component" value="Chromosome"/>
</dbReference>